<protein>
    <submittedName>
        <fullName evidence="1">Uncharacterized protein</fullName>
    </submittedName>
</protein>
<gene>
    <name evidence="1" type="ORF">S06H3_50796</name>
</gene>
<comment type="caution">
    <text evidence="1">The sequence shown here is derived from an EMBL/GenBank/DDBJ whole genome shotgun (WGS) entry which is preliminary data.</text>
</comment>
<dbReference type="AlphaFoldDB" id="X1NRC6"/>
<sequence>SYFRDWFEFAEDAWNWVRHAWDRVTNIVDDWWLATSSTVGSWIAAATEGFDDLVEAWDTFWRITFPTLVSFDWLDIWWDDRLTDLQALINTAIQELAPFWEGWQEIRESVLEFFSDPYQWIYDRLDEWVERFW</sequence>
<proteinExistence type="predicted"/>
<reference evidence="1" key="1">
    <citation type="journal article" date="2014" name="Front. Microbiol.">
        <title>High frequency of phylogenetically diverse reductive dehalogenase-homologous genes in deep subseafloor sedimentary metagenomes.</title>
        <authorList>
            <person name="Kawai M."/>
            <person name="Futagami T."/>
            <person name="Toyoda A."/>
            <person name="Takaki Y."/>
            <person name="Nishi S."/>
            <person name="Hori S."/>
            <person name="Arai W."/>
            <person name="Tsubouchi T."/>
            <person name="Morono Y."/>
            <person name="Uchiyama I."/>
            <person name="Ito T."/>
            <person name="Fujiyama A."/>
            <person name="Inagaki F."/>
            <person name="Takami H."/>
        </authorList>
    </citation>
    <scope>NUCLEOTIDE SEQUENCE</scope>
    <source>
        <strain evidence="1">Expedition CK06-06</strain>
    </source>
</reference>
<evidence type="ECO:0000313" key="1">
    <source>
        <dbReference type="EMBL" id="GAI32766.1"/>
    </source>
</evidence>
<dbReference type="EMBL" id="BARV01032191">
    <property type="protein sequence ID" value="GAI32766.1"/>
    <property type="molecule type" value="Genomic_DNA"/>
</dbReference>
<feature type="non-terminal residue" evidence="1">
    <location>
        <position position="1"/>
    </location>
</feature>
<organism evidence="1">
    <name type="scientific">marine sediment metagenome</name>
    <dbReference type="NCBI Taxonomy" id="412755"/>
    <lineage>
        <taxon>unclassified sequences</taxon>
        <taxon>metagenomes</taxon>
        <taxon>ecological metagenomes</taxon>
    </lineage>
</organism>
<name>X1NRC6_9ZZZZ</name>
<accession>X1NRC6</accession>